<keyword evidence="1" id="KW-0328">Glycosyltransferase</keyword>
<dbReference type="EMBL" id="QYUP01000010">
    <property type="protein sequence ID" value="RJG27455.1"/>
    <property type="molecule type" value="Genomic_DNA"/>
</dbReference>
<dbReference type="GO" id="GO:0004731">
    <property type="term" value="F:purine-nucleoside phosphorylase activity"/>
    <property type="evidence" value="ECO:0007669"/>
    <property type="project" value="TreeGrafter"/>
</dbReference>
<dbReference type="SUPFAM" id="SSF51182">
    <property type="entry name" value="RmlC-like cupins"/>
    <property type="match status" value="1"/>
</dbReference>
<dbReference type="RefSeq" id="WP_119809044.1">
    <property type="nucleotide sequence ID" value="NZ_QYUP01000010.1"/>
</dbReference>
<dbReference type="InterPro" id="IPR014710">
    <property type="entry name" value="RmlC-like_jellyroll"/>
</dbReference>
<protein>
    <submittedName>
        <fullName evidence="3">DUF1255 family protein</fullName>
    </submittedName>
</protein>
<evidence type="ECO:0000313" key="3">
    <source>
        <dbReference type="EMBL" id="RJG27455.1"/>
    </source>
</evidence>
<reference evidence="3 4" key="1">
    <citation type="submission" date="2018-09" db="EMBL/GenBank/DDBJ databases">
        <authorList>
            <person name="Zhu H."/>
        </authorList>
    </citation>
    <scope>NUCLEOTIDE SEQUENCE [LARGE SCALE GENOMIC DNA]</scope>
    <source>
        <strain evidence="3 4">K1S02-61</strain>
    </source>
</reference>
<dbReference type="Gene3D" id="2.60.120.10">
    <property type="entry name" value="Jelly Rolls"/>
    <property type="match status" value="1"/>
</dbReference>
<sequence>MGTHFEHVSMEKKANIFADGKCISYTLTFPDGETKTVGVIMPGGVTFAADTDETFEVVEGKGSVSINGDTKDFAGGQRFHVKAQERFDVEAAGPVHYVTHMGRK</sequence>
<evidence type="ECO:0000313" key="4">
    <source>
        <dbReference type="Proteomes" id="UP000284006"/>
    </source>
</evidence>
<dbReference type="GO" id="GO:0005829">
    <property type="term" value="C:cytosol"/>
    <property type="evidence" value="ECO:0007669"/>
    <property type="project" value="TreeGrafter"/>
</dbReference>
<evidence type="ECO:0000256" key="2">
    <source>
        <dbReference type="ARBA" id="ARBA00022679"/>
    </source>
</evidence>
<dbReference type="PANTHER" id="PTHR36540">
    <property type="entry name" value="PYRIMIDINE/PURINE NUCLEOSIDE PHOSPHORYLASE"/>
    <property type="match status" value="1"/>
</dbReference>
<keyword evidence="4" id="KW-1185">Reference proteome</keyword>
<gene>
    <name evidence="3" type="ORF">D3872_00970</name>
</gene>
<name>A0A418Y839_9BURK</name>
<dbReference type="GO" id="GO:0016154">
    <property type="term" value="F:pyrimidine-nucleoside phosphorylase activity"/>
    <property type="evidence" value="ECO:0007669"/>
    <property type="project" value="TreeGrafter"/>
</dbReference>
<organism evidence="3 4">
    <name type="scientific">Massilia cavernae</name>
    <dbReference type="NCBI Taxonomy" id="2320864"/>
    <lineage>
        <taxon>Bacteria</taxon>
        <taxon>Pseudomonadati</taxon>
        <taxon>Pseudomonadota</taxon>
        <taxon>Betaproteobacteria</taxon>
        <taxon>Burkholderiales</taxon>
        <taxon>Oxalobacteraceae</taxon>
        <taxon>Telluria group</taxon>
        <taxon>Massilia</taxon>
    </lineage>
</organism>
<dbReference type="OrthoDB" id="9793848at2"/>
<dbReference type="InterPro" id="IPR011051">
    <property type="entry name" value="RmlC_Cupin_sf"/>
</dbReference>
<comment type="caution">
    <text evidence="3">The sequence shown here is derived from an EMBL/GenBank/DDBJ whole genome shotgun (WGS) entry which is preliminary data.</text>
</comment>
<dbReference type="InterPro" id="IPR009664">
    <property type="entry name" value="Ppnp"/>
</dbReference>
<keyword evidence="2" id="KW-0808">Transferase</keyword>
<dbReference type="PANTHER" id="PTHR36540:SF1">
    <property type="entry name" value="PYRIMIDINE_PURINE NUCLEOSIDE PHOSPHORYLASE"/>
    <property type="match status" value="1"/>
</dbReference>
<evidence type="ECO:0000256" key="1">
    <source>
        <dbReference type="ARBA" id="ARBA00022676"/>
    </source>
</evidence>
<proteinExistence type="predicted"/>
<dbReference type="Pfam" id="PF06865">
    <property type="entry name" value="Ppnp"/>
    <property type="match status" value="1"/>
</dbReference>
<dbReference type="Proteomes" id="UP000284006">
    <property type="component" value="Unassembled WGS sequence"/>
</dbReference>
<accession>A0A418Y839</accession>
<dbReference type="AlphaFoldDB" id="A0A418Y839"/>